<proteinExistence type="predicted"/>
<evidence type="ECO:0000256" key="1">
    <source>
        <dbReference type="SAM" id="SignalP"/>
    </source>
</evidence>
<accession>A0A1I8BWJ2</accession>
<evidence type="ECO:0000313" key="3">
    <source>
        <dbReference type="WBParaSite" id="MhA1_Contig681.frz3.gene7"/>
    </source>
</evidence>
<name>A0A1I8BWJ2_MELHA</name>
<protein>
    <submittedName>
        <fullName evidence="3">Uncharacterized protein</fullName>
    </submittedName>
</protein>
<reference evidence="3" key="1">
    <citation type="submission" date="2016-11" db="UniProtKB">
        <authorList>
            <consortium name="WormBaseParasite"/>
        </authorList>
    </citation>
    <scope>IDENTIFICATION</scope>
</reference>
<evidence type="ECO:0000313" key="2">
    <source>
        <dbReference type="Proteomes" id="UP000095281"/>
    </source>
</evidence>
<dbReference type="WBParaSite" id="MhA1_Contig681.frz3.gene7">
    <property type="protein sequence ID" value="MhA1_Contig681.frz3.gene7"/>
    <property type="gene ID" value="MhA1_Contig681.frz3.gene7"/>
</dbReference>
<dbReference type="AlphaFoldDB" id="A0A1I8BWJ2"/>
<organism evidence="2 3">
    <name type="scientific">Meloidogyne hapla</name>
    <name type="common">Root-knot nematode worm</name>
    <dbReference type="NCBI Taxonomy" id="6305"/>
    <lineage>
        <taxon>Eukaryota</taxon>
        <taxon>Metazoa</taxon>
        <taxon>Ecdysozoa</taxon>
        <taxon>Nematoda</taxon>
        <taxon>Chromadorea</taxon>
        <taxon>Rhabditida</taxon>
        <taxon>Tylenchina</taxon>
        <taxon>Tylenchomorpha</taxon>
        <taxon>Tylenchoidea</taxon>
        <taxon>Meloidogynidae</taxon>
        <taxon>Meloidogyninae</taxon>
        <taxon>Meloidogyne</taxon>
    </lineage>
</organism>
<feature type="chain" id="PRO_5009316243" evidence="1">
    <location>
        <begin position="23"/>
        <end position="87"/>
    </location>
</feature>
<keyword evidence="1" id="KW-0732">Signal</keyword>
<feature type="signal peptide" evidence="1">
    <location>
        <begin position="1"/>
        <end position="22"/>
    </location>
</feature>
<keyword evidence="2" id="KW-1185">Reference proteome</keyword>
<dbReference type="Proteomes" id="UP000095281">
    <property type="component" value="Unplaced"/>
</dbReference>
<sequence length="87" mass="9952">MYLNKFFIYIVIISIFFGLSESTSGKGKEKLGTNIEAKPDNRFTAEHIATVQNFLEDARMNLEGKAEQKDEIFKNNKNQSKSAYVLQ</sequence>